<dbReference type="SMR" id="A0AAU6W821"/>
<keyword evidence="4" id="KW-0946">Virion</keyword>
<reference evidence="5" key="1">
    <citation type="submission" date="2024-05" db="EMBL/GenBank/DDBJ databases">
        <title>Fine-tuning the evolutionary stability and environmental longevity of recombinant transmissible vaccines.</title>
        <authorList>
            <person name="Chan B."/>
            <person name="Nuismer S.L."/>
            <person name="Nichols J."/>
            <person name="Davison A.J."/>
            <person name="Alqirbi H."/>
            <person name="Jarvis M.A."/>
            <person name="Redwood A.J."/>
        </authorList>
    </citation>
    <scope>NUCLEOTIDE SEQUENCE</scope>
    <source>
        <strain evidence="5">K181</strain>
    </source>
</reference>
<keyword evidence="3" id="KW-1147">T=16 icosahedral capsid protein</keyword>
<dbReference type="EMBL" id="PP756681">
    <property type="protein sequence ID" value="XAO37544.1"/>
    <property type="molecule type" value="Genomic_DNA"/>
</dbReference>
<dbReference type="EMBL" id="PP756679">
    <property type="protein sequence ID" value="XAO37264.1"/>
    <property type="molecule type" value="Genomic_DNA"/>
</dbReference>
<evidence type="ECO:0000256" key="4">
    <source>
        <dbReference type="ARBA" id="ARBA00022844"/>
    </source>
</evidence>
<dbReference type="EMBL" id="PP756678">
    <property type="protein sequence ID" value="XAO37124.1"/>
    <property type="molecule type" value="Genomic_DNA"/>
</dbReference>
<protein>
    <submittedName>
        <fullName evidence="5">Major capsid protein</fullName>
    </submittedName>
</protein>
<dbReference type="Pfam" id="PF03122">
    <property type="entry name" value="Herpes_MCP"/>
    <property type="match status" value="1"/>
</dbReference>
<proteinExistence type="inferred from homology"/>
<dbReference type="PRINTS" id="PR00235">
    <property type="entry name" value="HSVCAPSIDMCP"/>
</dbReference>
<evidence type="ECO:0000256" key="2">
    <source>
        <dbReference type="ARBA" id="ARBA00022562"/>
    </source>
</evidence>
<dbReference type="InterPro" id="IPR000912">
    <property type="entry name" value="Herpes_MCP"/>
</dbReference>
<evidence type="ECO:0000256" key="1">
    <source>
        <dbReference type="ARBA" id="ARBA00022561"/>
    </source>
</evidence>
<dbReference type="SUPFAM" id="SSF103417">
    <property type="entry name" value="Major capsid protein VP5"/>
    <property type="match status" value="1"/>
</dbReference>
<name>A0AAU6W821_9BETA</name>
<dbReference type="InterPro" id="IPR023233">
    <property type="entry name" value="Herpes_MCP_upper_sf"/>
</dbReference>
<dbReference type="GO" id="GO:0039622">
    <property type="term" value="C:T=16 icosahedral viral capsid"/>
    <property type="evidence" value="ECO:0007669"/>
    <property type="project" value="UniProtKB-KW"/>
</dbReference>
<dbReference type="GO" id="GO:0005198">
    <property type="term" value="F:structural molecule activity"/>
    <property type="evidence" value="ECO:0007669"/>
    <property type="project" value="InterPro"/>
</dbReference>
<evidence type="ECO:0000256" key="3">
    <source>
        <dbReference type="ARBA" id="ARBA00022680"/>
    </source>
</evidence>
<accession>A0AAU6W821</accession>
<keyword evidence="2" id="KW-1048">Host nucleus</keyword>
<sequence>MGENWTATELLPKLDVPIDLLTHIKLSVGEEMFNNFRLYYGDDPERYNLSFEAIFGTYCNKIEWVTFLGTALATAAHAIMFHDLNKMTTGKMLFYIQVPRVATGAGIPTSRQTTVMVSKYSEKSPITIPFEISAACLTHLKETFEDTLLDKLLNADAVNTVLRAVKNTADAMERGLIDTFLRVLLRHAPPCFVLRTLMEHGTIARRMATRVQRANIAQGFKSKMLATIFLLDRSRDRGQLTRYLDMLTDCVTESILDNPETYTVGGGERLAGVIVSTHTVVQALLNALGGSIRRTGVKTPASYGKFVLSKENAVTAIAHHAIMADFSQHADRIQQSSQKDLPESQFLDQRLTFTETQMDVLKVGERLVALEHLRKVYKNTDVQDPLERDVELTFYFPVGLHVPSGRAYSTAENKIKLVDTAENQLPTTVYFYNKDRIPQRISHAEALKTLCHPAIHDAGPCLEAFAQAGPPQGDDRVRALCRREFVREHMAHATRRLVHFYQARIDPPRTANEAKHDFSTKEFAKVDNYLLFTELHPFFDFCFHTENGQVRPLCTPRIMVGNLPEALAPADFHDLRAKQALELTKVRAPEGHEATLQVLRASLTDHQYPELFYLIESLIHGDPAAFETGIELVTRCVNNYWRQRGLLAFANSYDMVRLIATRLGDGAVVPAAYTHYRNLLSITRFVARTCELTGLNGRLCDEPLLAYVSALHDPRLWPPFVQALPRNANLVRVVADDVPLDAAHIEERNPGTSDVARMIAMDQAEPLFVDARRTSDEEMVAQKVYYLCLVPAVLNNHACGAGLNLKHLLVKLFYTKFFLTADPDSLTAGEEALTNNPLLAALVRDVATDENVTANQAAEELFHLVAHVPENAQMLEIRAALDPAQRHGAPSAGFESLQHVLYNGFCMTTVPKLLQEYLTVIPFHRFYSDPGLAATANHDIRVFLNDFPQYQRCDGGFPLSPIFAHEYHHWHRTPFSCYSAACAHTLESVLTLAIMHHKMSPVSIAALSRMGLHPGFALTVVRTDTFETDTLLYSTKASTAVIINTPIVTKEDRDINTVFHVSQNINTVEMGLGYGATTCTAHLRRVRSDMGSRMQDLFQVFPMHVYRNEDVDAWVRQATGARRTEVLDSEAISILTFGRKTDKGGPALLHGQRATCEVILTPVSADLEFFRYPNNPRGRSSSMLGVDPYDEDAALATLYDHTSPDPQTFVSTNNPWGSQRGSLGDVIYNTRNREKLGHNPSFYSPCAQFFTTDDIINANKTLFKTVEEYLNRSQDCIHGETDLQYICVEGTNSIVEKPCRFLQEALTQHTGTTQALMESQLKGTSKLGLDETHYGNYSIGETIPLQQSILFNS</sequence>
<evidence type="ECO:0000313" key="5">
    <source>
        <dbReference type="EMBL" id="XAO37404.1"/>
    </source>
</evidence>
<keyword evidence="1" id="KW-0167">Capsid protein</keyword>
<organism evidence="5">
    <name type="scientific">Muromegalovirus muridbeta1</name>
    <dbReference type="NCBI Taxonomy" id="3050323"/>
    <lineage>
        <taxon>Viruses</taxon>
        <taxon>Duplodnaviria</taxon>
        <taxon>Heunggongvirae</taxon>
        <taxon>Peploviricota</taxon>
        <taxon>Herviviricetes</taxon>
        <taxon>Herpesvirales</taxon>
        <taxon>Orthoherpesviridae</taxon>
        <taxon>Betaherpesvirinae</taxon>
        <taxon>Muromegalovirus</taxon>
    </lineage>
</organism>
<dbReference type="EMBL" id="PP756680">
    <property type="protein sequence ID" value="XAO37404.1"/>
    <property type="molecule type" value="Genomic_DNA"/>
</dbReference>
<dbReference type="HAMAP" id="MF_04016">
    <property type="entry name" value="HSV_MCP"/>
    <property type="match status" value="1"/>
</dbReference>
<gene>
    <name evidence="5" type="primary">M86</name>
</gene>